<gene>
    <name evidence="1" type="ORF">HW452_17040</name>
</gene>
<accession>A0ACC5VY62</accession>
<protein>
    <submittedName>
        <fullName evidence="1">Uncharacterized protein</fullName>
    </submittedName>
</protein>
<dbReference type="Proteomes" id="UP001319846">
    <property type="component" value="Unassembled WGS sequence"/>
</dbReference>
<comment type="caution">
    <text evidence="1">The sequence shown here is derived from an EMBL/GenBank/DDBJ whole genome shotgun (WGS) entry which is preliminary data.</text>
</comment>
<proteinExistence type="predicted"/>
<sequence>MIKKYMLTITAASIMGSTAAYGDYFNNYFNSYGAARDQVLQQNTRGAFTQEDSCNMVSQMAEAIMANHLAGAPKGPVIEGEELEEEVRQLEEDYSIMSTGLATAQVYRYDLDEFSTAEEFREQFYQDCLQER</sequence>
<dbReference type="EMBL" id="JABYQT010000019">
    <property type="protein sequence ID" value="MBZ5489228.1"/>
    <property type="molecule type" value="Genomic_DNA"/>
</dbReference>
<name>A0ACC5VY62_9GAMM</name>
<keyword evidence="2" id="KW-1185">Reference proteome</keyword>
<evidence type="ECO:0000313" key="1">
    <source>
        <dbReference type="EMBL" id="MBZ5489228.1"/>
    </source>
</evidence>
<evidence type="ECO:0000313" key="2">
    <source>
        <dbReference type="Proteomes" id="UP001319846"/>
    </source>
</evidence>
<organism evidence="1 2">
    <name type="scientific">Vreelandella aquamarina</name>
    <dbReference type="NCBI Taxonomy" id="77097"/>
    <lineage>
        <taxon>Bacteria</taxon>
        <taxon>Pseudomonadati</taxon>
        <taxon>Pseudomonadota</taxon>
        <taxon>Gammaproteobacteria</taxon>
        <taxon>Oceanospirillales</taxon>
        <taxon>Halomonadaceae</taxon>
        <taxon>Vreelandella</taxon>
    </lineage>
</organism>
<reference evidence="1" key="1">
    <citation type="submission" date="2020-06" db="EMBL/GenBank/DDBJ databases">
        <title>Whole Genome Sequence of Halomonas aquamarina MB598.</title>
        <authorList>
            <person name="Pervaiz M."/>
            <person name="Fariq A."/>
            <person name="Yasmin A."/>
            <person name="Welch M."/>
        </authorList>
    </citation>
    <scope>NUCLEOTIDE SEQUENCE</scope>
    <source>
        <strain evidence="1">MB598</strain>
    </source>
</reference>